<evidence type="ECO:0000313" key="3">
    <source>
        <dbReference type="EMBL" id="GEM53324.1"/>
    </source>
</evidence>
<reference evidence="3 4" key="1">
    <citation type="submission" date="2019-07" db="EMBL/GenBank/DDBJ databases">
        <title>Whole genome shotgun sequence of Empedobacter brevis NBRC 14943.</title>
        <authorList>
            <person name="Hosoyama A."/>
            <person name="Uohara A."/>
            <person name="Ohji S."/>
            <person name="Ichikawa N."/>
        </authorList>
    </citation>
    <scope>NUCLEOTIDE SEQUENCE [LARGE SCALE GENOMIC DNA]</scope>
    <source>
        <strain evidence="3 4">NBRC 14943</strain>
    </source>
</reference>
<dbReference type="PRINTS" id="PR01438">
    <property type="entry name" value="UNVRSLSTRESS"/>
</dbReference>
<proteinExistence type="inferred from homology"/>
<dbReference type="PANTHER" id="PTHR46268">
    <property type="entry name" value="STRESS RESPONSE PROTEIN NHAX"/>
    <property type="match status" value="1"/>
</dbReference>
<keyword evidence="4" id="KW-1185">Reference proteome</keyword>
<dbReference type="STRING" id="1218108.GCA_000382425_02182"/>
<dbReference type="InterPro" id="IPR006015">
    <property type="entry name" value="Universal_stress_UspA"/>
</dbReference>
<organism evidence="3 4">
    <name type="scientific">Empedobacter brevis NBRC 14943 = ATCC 43319</name>
    <dbReference type="NCBI Taxonomy" id="1218108"/>
    <lineage>
        <taxon>Bacteria</taxon>
        <taxon>Pseudomonadati</taxon>
        <taxon>Bacteroidota</taxon>
        <taxon>Flavobacteriia</taxon>
        <taxon>Flavobacteriales</taxon>
        <taxon>Weeksellaceae</taxon>
        <taxon>Empedobacter</taxon>
    </lineage>
</organism>
<protein>
    <recommendedName>
        <fullName evidence="2">UspA domain-containing protein</fullName>
    </recommendedName>
</protein>
<sequence length="278" mass="31491">MKKILFPTDFSETANNAFLYALNLAKSIDAQVYVLHVYELPMITGSLSAGLIQNVYETVELGSFDNFKDNIPQLRQIADENGLNEIPVKFILEEGNFLYILREIIGEESVDFVVMGTDGNSGIEKMLFGSNTINAITSMKIPILSIPKAMSFKGFKNIGFTTVFDQKDKDALKYLIEIANRHQAKIHCMHVSKDGKYDEQALKDWQDQFAGDPIVFEIYHDTDPVNAVLDFIKEKQIDLLTVVSRNKGFFDKIFSPGFTKKIANKNITPLFVFHEQKV</sequence>
<dbReference type="InterPro" id="IPR014729">
    <property type="entry name" value="Rossmann-like_a/b/a_fold"/>
</dbReference>
<dbReference type="RefSeq" id="WP_019975666.1">
    <property type="nucleotide sequence ID" value="NZ_BJXC01000028.1"/>
</dbReference>
<gene>
    <name evidence="3" type="ORF">EB1_31140</name>
</gene>
<name>A0A511NKL3_9FLAO</name>
<feature type="domain" description="UspA" evidence="2">
    <location>
        <begin position="1"/>
        <end position="145"/>
    </location>
</feature>
<dbReference type="AlphaFoldDB" id="A0A511NKL3"/>
<evidence type="ECO:0000259" key="2">
    <source>
        <dbReference type="Pfam" id="PF00582"/>
    </source>
</evidence>
<accession>A0A511NKL3</accession>
<dbReference type="CDD" id="cd00293">
    <property type="entry name" value="USP-like"/>
    <property type="match status" value="2"/>
</dbReference>
<dbReference type="EMBL" id="BJXC01000028">
    <property type="protein sequence ID" value="GEM53324.1"/>
    <property type="molecule type" value="Genomic_DNA"/>
</dbReference>
<dbReference type="Gene3D" id="3.40.50.620">
    <property type="entry name" value="HUPs"/>
    <property type="match status" value="2"/>
</dbReference>
<evidence type="ECO:0000313" key="4">
    <source>
        <dbReference type="Proteomes" id="UP000321245"/>
    </source>
</evidence>
<dbReference type="OrthoDB" id="9788959at2"/>
<dbReference type="SUPFAM" id="SSF52402">
    <property type="entry name" value="Adenine nucleotide alpha hydrolases-like"/>
    <property type="match status" value="2"/>
</dbReference>
<evidence type="ECO:0000256" key="1">
    <source>
        <dbReference type="ARBA" id="ARBA00008791"/>
    </source>
</evidence>
<comment type="caution">
    <text evidence="3">The sequence shown here is derived from an EMBL/GenBank/DDBJ whole genome shotgun (WGS) entry which is preliminary data.</text>
</comment>
<dbReference type="PANTHER" id="PTHR46268:SF6">
    <property type="entry name" value="UNIVERSAL STRESS PROTEIN UP12"/>
    <property type="match status" value="1"/>
</dbReference>
<dbReference type="Proteomes" id="UP000321245">
    <property type="component" value="Unassembled WGS sequence"/>
</dbReference>
<comment type="similarity">
    <text evidence="1">Belongs to the universal stress protein A family.</text>
</comment>
<dbReference type="GeneID" id="84650332"/>
<dbReference type="Pfam" id="PF00582">
    <property type="entry name" value="Usp"/>
    <property type="match status" value="1"/>
</dbReference>
<dbReference type="InterPro" id="IPR006016">
    <property type="entry name" value="UspA"/>
</dbReference>